<dbReference type="FunFam" id="3.40.50.20:FF:000001">
    <property type="entry name" value="Carbamoyl-phosphate synthase large chain"/>
    <property type="match status" value="2"/>
</dbReference>
<feature type="binding site" evidence="17">
    <location>
        <position position="176"/>
    </location>
    <ligand>
        <name>ATP</name>
        <dbReference type="ChEBI" id="CHEBI:30616"/>
        <label>1</label>
    </ligand>
</feature>
<dbReference type="FunFam" id="3.30.1490.20:FF:000001">
    <property type="entry name" value="Carbamoyl-phosphate synthase large chain"/>
    <property type="match status" value="1"/>
</dbReference>
<comment type="cofactor">
    <cofactor evidence="1">
        <name>Mn(2+)</name>
        <dbReference type="ChEBI" id="CHEBI:29035"/>
    </cofactor>
</comment>
<keyword evidence="7" id="KW-0479">Metal-binding</keyword>
<dbReference type="SUPFAM" id="SSF52335">
    <property type="entry name" value="Methylglyoxal synthase-like"/>
    <property type="match status" value="1"/>
</dbReference>
<dbReference type="EC" id="6.3.5.5" evidence="17"/>
<comment type="pathway">
    <text evidence="17">Pyrimidine metabolism; UMP biosynthesis via de novo pathway; (S)-dihydroorotate from bicarbonate: step 1/3.</text>
</comment>
<feature type="binding site" evidence="17">
    <location>
        <position position="284"/>
    </location>
    <ligand>
        <name>Mn(2+)</name>
        <dbReference type="ChEBI" id="CHEBI:29035"/>
        <label>1</label>
    </ligand>
</feature>
<feature type="binding site" evidence="17">
    <location>
        <position position="298"/>
    </location>
    <ligand>
        <name>Mg(2+)</name>
        <dbReference type="ChEBI" id="CHEBI:18420"/>
        <label>2</label>
    </ligand>
</feature>
<feature type="binding site" evidence="17">
    <location>
        <position position="129"/>
    </location>
    <ligand>
        <name>ATP</name>
        <dbReference type="ChEBI" id="CHEBI:30616"/>
        <label>1</label>
    </ligand>
</feature>
<reference evidence="20 21" key="1">
    <citation type="submission" date="2017-02" db="EMBL/GenBank/DDBJ databases">
        <title>The complete genomic sequence of a novel cold adapted crude oil-degrading bacterium Planococcus qaidamina Y42.</title>
        <authorList>
            <person name="Yang R."/>
        </authorList>
    </citation>
    <scope>NUCLEOTIDE SEQUENCE [LARGE SCALE GENOMIC DNA]</scope>
    <source>
        <strain evidence="20 21">Y42</strain>
    </source>
</reference>
<feature type="domain" description="MGS-like" evidence="19">
    <location>
        <begin position="930"/>
        <end position="1062"/>
    </location>
</feature>
<name>A0A1Q2L022_9BACL</name>
<evidence type="ECO:0000256" key="16">
    <source>
        <dbReference type="ARBA" id="ARBA00060037"/>
    </source>
</evidence>
<dbReference type="SMART" id="SM00851">
    <property type="entry name" value="MGS"/>
    <property type="match status" value="1"/>
</dbReference>
<gene>
    <name evidence="17" type="primary">carB</name>
    <name evidence="20" type="ORF">B0X71_12260</name>
</gene>
<evidence type="ECO:0000313" key="21">
    <source>
        <dbReference type="Proteomes" id="UP000188184"/>
    </source>
</evidence>
<dbReference type="AlphaFoldDB" id="A0A1Q2L022"/>
<feature type="binding site" evidence="17">
    <location>
        <position position="298"/>
    </location>
    <ligand>
        <name>Mg(2+)</name>
        <dbReference type="ChEBI" id="CHEBI:18420"/>
        <label>1</label>
    </ligand>
</feature>
<feature type="binding site" evidence="17">
    <location>
        <position position="832"/>
    </location>
    <ligand>
        <name>Mg(2+)</name>
        <dbReference type="ChEBI" id="CHEBI:18420"/>
        <label>3</label>
    </ligand>
</feature>
<feature type="binding site" evidence="17">
    <location>
        <position position="208"/>
    </location>
    <ligand>
        <name>ATP</name>
        <dbReference type="ChEBI" id="CHEBI:30616"/>
        <label>1</label>
    </ligand>
</feature>
<feature type="binding site" evidence="17">
    <location>
        <position position="832"/>
    </location>
    <ligand>
        <name>Mg(2+)</name>
        <dbReference type="ChEBI" id="CHEBI:18420"/>
        <label>4</label>
    </ligand>
</feature>
<dbReference type="PROSITE" id="PS00867">
    <property type="entry name" value="CPSASE_2"/>
    <property type="match status" value="2"/>
</dbReference>
<dbReference type="PROSITE" id="PS50975">
    <property type="entry name" value="ATP_GRASP"/>
    <property type="match status" value="2"/>
</dbReference>
<feature type="binding site" evidence="17">
    <location>
        <position position="777"/>
    </location>
    <ligand>
        <name>ATP</name>
        <dbReference type="ChEBI" id="CHEBI:30616"/>
        <label>2</label>
    </ligand>
</feature>
<dbReference type="GO" id="GO:0004087">
    <property type="term" value="F:carbamoyl-phosphate synthase (ammonia) activity"/>
    <property type="evidence" value="ECO:0007669"/>
    <property type="project" value="UniProtKB-EC"/>
</dbReference>
<evidence type="ECO:0000256" key="7">
    <source>
        <dbReference type="ARBA" id="ARBA00022723"/>
    </source>
</evidence>
<keyword evidence="13" id="KW-0464">Manganese</keyword>
<feature type="domain" description="ATP-grasp" evidence="18">
    <location>
        <begin position="671"/>
        <end position="861"/>
    </location>
</feature>
<evidence type="ECO:0000259" key="18">
    <source>
        <dbReference type="PROSITE" id="PS50975"/>
    </source>
</evidence>
<feature type="binding site" evidence="17">
    <location>
        <position position="752"/>
    </location>
    <ligand>
        <name>ATP</name>
        <dbReference type="ChEBI" id="CHEBI:30616"/>
        <label>2</label>
    </ligand>
</feature>
<feature type="binding site" evidence="17">
    <location>
        <position position="298"/>
    </location>
    <ligand>
        <name>ATP</name>
        <dbReference type="ChEBI" id="CHEBI:30616"/>
        <label>1</label>
    </ligand>
</feature>
<feature type="binding site" evidence="17">
    <location>
        <position position="284"/>
    </location>
    <ligand>
        <name>ATP</name>
        <dbReference type="ChEBI" id="CHEBI:30616"/>
        <label>1</label>
    </ligand>
</feature>
<evidence type="ECO:0000256" key="8">
    <source>
        <dbReference type="ARBA" id="ARBA00022737"/>
    </source>
</evidence>
<dbReference type="GO" id="GO:0046872">
    <property type="term" value="F:metal ion binding"/>
    <property type="evidence" value="ECO:0007669"/>
    <property type="project" value="UniProtKB-KW"/>
</dbReference>
<dbReference type="InterPro" id="IPR005483">
    <property type="entry name" value="CPSase_dom"/>
</dbReference>
<dbReference type="Gene3D" id="3.40.50.1380">
    <property type="entry name" value="Methylglyoxal synthase-like domain"/>
    <property type="match status" value="1"/>
</dbReference>
<keyword evidence="8 17" id="KW-0677">Repeat</keyword>
<keyword evidence="12 17" id="KW-0665">Pyrimidine biosynthesis</keyword>
<dbReference type="GO" id="GO:0005524">
    <property type="term" value="F:ATP binding"/>
    <property type="evidence" value="ECO:0007669"/>
    <property type="project" value="UniProtKB-UniRule"/>
</dbReference>
<feature type="region of interest" description="Carboxyphosphate synthetic domain" evidence="17">
    <location>
        <begin position="1"/>
        <end position="401"/>
    </location>
</feature>
<evidence type="ECO:0000256" key="10">
    <source>
        <dbReference type="ARBA" id="ARBA00022840"/>
    </source>
</evidence>
<feature type="binding site" evidence="17">
    <location>
        <position position="820"/>
    </location>
    <ligand>
        <name>Mn(2+)</name>
        <dbReference type="ChEBI" id="CHEBI:29035"/>
        <label>3</label>
    </ligand>
</feature>
<dbReference type="EMBL" id="CP019640">
    <property type="protein sequence ID" value="AQQ53781.1"/>
    <property type="molecule type" value="Genomic_DNA"/>
</dbReference>
<feature type="binding site" evidence="17">
    <location>
        <position position="746"/>
    </location>
    <ligand>
        <name>ATP</name>
        <dbReference type="ChEBI" id="CHEBI:30616"/>
        <label>2</label>
    </ligand>
</feature>
<sequence length="1062" mass="117057">MPKRQDIDSILVIGSGPIIIGQAAEFDYAGTQACLALKEEGYRVILINSNPATIMTDTEIADKVYIEPITLEFVSRILRKEQPDAVLATLGGQTGLNMAIELDKSGILEELGIEILGTKLDAIHKAEDRDLFRNLMNKLGQPVPESEIIRNLSEALAFTEAIGYPVIVRPAFTLGGTGGGICHNEEELREIVASGLKYSPVTQCLLEKSIAGFKEIEYEVMRDSADNAIVVCNMENFDPVGVHTGDSIVAAPSQTLSDREYQMLRNVSLDIIRELKIEGGCNVQLALDPHSFNYYIIEVNPRVSRSSALASKATGYPIAKLAAKIAVGLTLDEMKNPVTGSTYACFEPSLDYVVTKIPRWPFDKFESAKRSLGTQMKATGEVMAIGRTFEESILKAVRSLETGHCHLSMKHAETLSDEWIEKRIRKAGDERLFFIGEALRRGVTVETLHDWSQIDLFFLHKLKNIVEYEQVLSENPFDREVAYKAKRMGFADKMLAQLWKTDEAAVYDWRKEQKLIPVYKMVDTCAAEFESETPYFYGTYEEENESVVTDRESVIVLGSGPIRIGQGVEFDYATVHSVWAIKEAGYEAIIINNNPETVSTDFSISDKLYFEPLTIEDVMHIVDLEKPKGVVVQFGGQTAINLADRLEARGVPILGTSLEDLDRAENRNKFERALHEIGIPQPEGKTAISAEEAEVIAREIGYPVLVRPSYVLGGRAMEIVYSEDELAHYMNHAVDASPEHPVLVDRYLTGTEVEVDAISDGENVLIPGIMEHIERAGVHSGDSIAVYPPQNISAAMMETIADYTTRLAKGLNIKGLLNIQYVISKGEVYVIEVNPRSSRTVPFLSKITNIPMANIATKAILGQSILDQGYPTGLIDPPAGVFVKVPVFSFAKLRRVDITLGPEMKSTGEVMGKDHTFEKALYKGLVAAGMEVRTYGTVLMTVSDKDKDEAISIARRFRSIGYRIMATEGTAKTLESAGIRVTSVNKIGAAGHTLLDVIQNGEAQLVVNTLTKGKLPARDGFRIRRESVENGIPCLTSLDTAKAMLRVIESMTFSAEEMGAGV</sequence>
<dbReference type="InterPro" id="IPR011607">
    <property type="entry name" value="MGS-like_dom"/>
</dbReference>
<dbReference type="InterPro" id="IPR013815">
    <property type="entry name" value="ATP_grasp_subdomain_1"/>
</dbReference>
<keyword evidence="5 17" id="KW-0436">Ligase</keyword>
<dbReference type="InterPro" id="IPR005479">
    <property type="entry name" value="CPAse_ATP-bd"/>
</dbReference>
<feature type="binding site" evidence="17">
    <location>
        <position position="780"/>
    </location>
    <ligand>
        <name>ATP</name>
        <dbReference type="ChEBI" id="CHEBI:30616"/>
        <label>2</label>
    </ligand>
</feature>
<comment type="pathway">
    <text evidence="2 17">Amino-acid biosynthesis; L-arginine biosynthesis; carbamoyl phosphate from bicarbonate: step 1/1.</text>
</comment>
<dbReference type="Proteomes" id="UP000188184">
    <property type="component" value="Chromosome"/>
</dbReference>
<evidence type="ECO:0000256" key="3">
    <source>
        <dbReference type="ARBA" id="ARBA00009799"/>
    </source>
</evidence>
<dbReference type="HAMAP" id="MF_01210_A">
    <property type="entry name" value="CPSase_L_chain_A"/>
    <property type="match status" value="1"/>
</dbReference>
<dbReference type="InterPro" id="IPR006275">
    <property type="entry name" value="CPSase_lsu"/>
</dbReference>
<evidence type="ECO:0000256" key="17">
    <source>
        <dbReference type="HAMAP-Rule" id="MF_01210"/>
    </source>
</evidence>
<feature type="binding site" evidence="17">
    <location>
        <position position="169"/>
    </location>
    <ligand>
        <name>ATP</name>
        <dbReference type="ChEBI" id="CHEBI:30616"/>
        <label>1</label>
    </ligand>
</feature>
<dbReference type="SUPFAM" id="SSF56059">
    <property type="entry name" value="Glutathione synthetase ATP-binding domain-like"/>
    <property type="match status" value="2"/>
</dbReference>
<dbReference type="Gene3D" id="3.30.470.20">
    <property type="entry name" value="ATP-grasp fold, B domain"/>
    <property type="match status" value="2"/>
</dbReference>
<comment type="similarity">
    <text evidence="3 17">Belongs to the CarB family.</text>
</comment>
<dbReference type="CDD" id="cd01424">
    <property type="entry name" value="MGS_CPS_II"/>
    <property type="match status" value="1"/>
</dbReference>
<dbReference type="HAMAP" id="MF_01210_B">
    <property type="entry name" value="CPSase_L_chain_B"/>
    <property type="match status" value="1"/>
</dbReference>
<dbReference type="InterPro" id="IPR011761">
    <property type="entry name" value="ATP-grasp"/>
</dbReference>
<dbReference type="UniPathway" id="UPA00068">
    <property type="reaction ID" value="UER00171"/>
</dbReference>
<dbReference type="Pfam" id="PF02142">
    <property type="entry name" value="MGS"/>
    <property type="match status" value="1"/>
</dbReference>
<dbReference type="GO" id="GO:0004088">
    <property type="term" value="F:carbamoyl-phosphate synthase (glutamine-hydrolyzing) activity"/>
    <property type="evidence" value="ECO:0007669"/>
    <property type="project" value="UniProtKB-UniRule"/>
</dbReference>
<protein>
    <recommendedName>
        <fullName evidence="17">Carbamoyl phosphate synthase large chain</fullName>
        <ecNumber evidence="17">6.3.4.16</ecNumber>
        <ecNumber evidence="17">6.3.5.5</ecNumber>
    </recommendedName>
    <alternativeName>
        <fullName evidence="17">Carbamoyl phosphate synthetase ammonia chain</fullName>
    </alternativeName>
</protein>
<feature type="binding site" evidence="17">
    <location>
        <position position="210"/>
    </location>
    <ligand>
        <name>ATP</name>
        <dbReference type="ChEBI" id="CHEBI:30616"/>
        <label>1</label>
    </ligand>
</feature>
<comment type="function">
    <text evidence="17">Large subunit of the glutamine-dependent carbamoyl phosphate synthetase (CPSase). CPSase catalyzes the formation of carbamoyl phosphate from the ammonia moiety of glutamine, carbonate, and phosphate donated by ATP, constituting the first step of 2 biosynthetic pathways, one leading to arginine and/or urea and the other to pyrimidine nucleotides. The large subunit (synthetase) binds the substrates ammonia (free or transferred from glutamine from the small subunit), hydrogencarbonate and ATP and carries out an ATP-coupled ligase reaction, activating hydrogencarbonate by forming carboxy phosphate which reacts with ammonia to form carbamoyl phosphate.</text>
</comment>
<keyword evidence="21" id="KW-1185">Reference proteome</keyword>
<evidence type="ECO:0000256" key="2">
    <source>
        <dbReference type="ARBA" id="ARBA00005077"/>
    </source>
</evidence>
<evidence type="ECO:0000256" key="11">
    <source>
        <dbReference type="ARBA" id="ARBA00022842"/>
    </source>
</evidence>
<dbReference type="Pfam" id="PF02787">
    <property type="entry name" value="CPSase_L_D3"/>
    <property type="match status" value="1"/>
</dbReference>
<dbReference type="SMART" id="SM01096">
    <property type="entry name" value="CPSase_L_D3"/>
    <property type="match status" value="1"/>
</dbReference>
<keyword evidence="11" id="KW-0460">Magnesium</keyword>
<dbReference type="InterPro" id="IPR033937">
    <property type="entry name" value="MGS_CPS_CarB"/>
</dbReference>
<dbReference type="InterPro" id="IPR058047">
    <property type="entry name" value="CPSase_preATP-grasp"/>
</dbReference>
<feature type="binding site" evidence="17">
    <location>
        <position position="215"/>
    </location>
    <ligand>
        <name>ATP</name>
        <dbReference type="ChEBI" id="CHEBI:30616"/>
        <label>1</label>
    </ligand>
</feature>
<feature type="binding site" evidence="17">
    <location>
        <position position="300"/>
    </location>
    <ligand>
        <name>Mg(2+)</name>
        <dbReference type="ChEBI" id="CHEBI:18420"/>
        <label>2</label>
    </ligand>
</feature>
<feature type="binding site" evidence="17">
    <location>
        <position position="243"/>
    </location>
    <ligand>
        <name>ATP</name>
        <dbReference type="ChEBI" id="CHEBI:30616"/>
        <label>1</label>
    </ligand>
</feature>
<evidence type="ECO:0000256" key="6">
    <source>
        <dbReference type="ARBA" id="ARBA00022605"/>
    </source>
</evidence>
<evidence type="ECO:0000256" key="14">
    <source>
        <dbReference type="ARBA" id="ARBA00047359"/>
    </source>
</evidence>
<dbReference type="PRINTS" id="PR00098">
    <property type="entry name" value="CPSASE"/>
</dbReference>
<dbReference type="GO" id="GO:0005737">
    <property type="term" value="C:cytoplasm"/>
    <property type="evidence" value="ECO:0007669"/>
    <property type="project" value="TreeGrafter"/>
</dbReference>
<feature type="binding site" evidence="17">
    <location>
        <position position="707"/>
    </location>
    <ligand>
        <name>ATP</name>
        <dbReference type="ChEBI" id="CHEBI:30616"/>
        <label>2</label>
    </ligand>
</feature>
<dbReference type="InterPro" id="IPR016185">
    <property type="entry name" value="PreATP-grasp_dom_sf"/>
</dbReference>
<feature type="binding site" evidence="17">
    <location>
        <position position="175"/>
    </location>
    <ligand>
        <name>ATP</name>
        <dbReference type="ChEBI" id="CHEBI:30616"/>
        <label>1</label>
    </ligand>
</feature>
<evidence type="ECO:0000256" key="15">
    <source>
        <dbReference type="ARBA" id="ARBA00048816"/>
    </source>
</evidence>
<evidence type="ECO:0000256" key="1">
    <source>
        <dbReference type="ARBA" id="ARBA00001936"/>
    </source>
</evidence>
<dbReference type="InterPro" id="IPR036914">
    <property type="entry name" value="MGS-like_dom_sf"/>
</dbReference>
<feature type="binding site" evidence="17">
    <location>
        <position position="820"/>
    </location>
    <ligand>
        <name>ATP</name>
        <dbReference type="ChEBI" id="CHEBI:30616"/>
        <label>2</label>
    </ligand>
</feature>
<evidence type="ECO:0000256" key="9">
    <source>
        <dbReference type="ARBA" id="ARBA00022741"/>
    </source>
</evidence>
<evidence type="ECO:0000256" key="12">
    <source>
        <dbReference type="ARBA" id="ARBA00022975"/>
    </source>
</evidence>
<feature type="binding site" evidence="17">
    <location>
        <position position="820"/>
    </location>
    <ligand>
        <name>Mg(2+)</name>
        <dbReference type="ChEBI" id="CHEBI:18420"/>
        <label>3</label>
    </ligand>
</feature>
<feature type="binding site" evidence="17">
    <location>
        <position position="778"/>
    </location>
    <ligand>
        <name>ATP</name>
        <dbReference type="ChEBI" id="CHEBI:30616"/>
        <label>2</label>
    </ligand>
</feature>
<feature type="binding site" evidence="17">
    <location>
        <position position="748"/>
    </location>
    <ligand>
        <name>ATP</name>
        <dbReference type="ChEBI" id="CHEBI:30616"/>
        <label>2</label>
    </ligand>
</feature>
<comment type="cofactor">
    <cofactor evidence="17">
        <name>Mg(2+)</name>
        <dbReference type="ChEBI" id="CHEBI:18420"/>
    </cofactor>
    <cofactor evidence="17">
        <name>Mn(2+)</name>
        <dbReference type="ChEBI" id="CHEBI:29035"/>
    </cofactor>
    <text evidence="17">Binds 4 Mg(2+) or Mn(2+) ions per subunit.</text>
</comment>
<dbReference type="Pfam" id="PF25596">
    <property type="entry name" value="CPSase_L_D1"/>
    <property type="match status" value="2"/>
</dbReference>
<feature type="region of interest" description="Carbamoyl phosphate synthetic domain" evidence="17">
    <location>
        <begin position="547"/>
        <end position="929"/>
    </location>
</feature>
<proteinExistence type="inferred from homology"/>
<feature type="binding site" evidence="17">
    <location>
        <position position="834"/>
    </location>
    <ligand>
        <name>Mg(2+)</name>
        <dbReference type="ChEBI" id="CHEBI:18420"/>
        <label>4</label>
    </ligand>
</feature>
<dbReference type="PROSITE" id="PS00866">
    <property type="entry name" value="CPSASE_1"/>
    <property type="match status" value="2"/>
</dbReference>
<comment type="domain">
    <text evidence="17">The large subunit is composed of 2 ATP-grasp domains that are involved in binding the 2 ATP molecules needed for carbamoyl phosphate synthesis. The N-terminal ATP-grasp domain (referred to as the carboxyphosphate synthetic component) catalyzes the ATP-dependent phosphorylation of hydrogencarbonate to carboxyphosphate and the subsequent nucleophilic attack by ammonia to form a carbamate intermediate. The C-terminal ATP-grasp domain (referred to as the carbamoyl phosphate synthetic component) then catalyzes the phosphorylation of carbamate with the second ATP to form the end product carbamoyl phosphate. The reactive and unstable enzyme intermediates are sequentially channeled from one active site to the next through the interior of the protein over a distance of at least 96 A.</text>
</comment>
<feature type="binding site" evidence="17">
    <location>
        <position position="779"/>
    </location>
    <ligand>
        <name>ATP</name>
        <dbReference type="ChEBI" id="CHEBI:30616"/>
        <label>2</label>
    </ligand>
</feature>
<evidence type="ECO:0000256" key="5">
    <source>
        <dbReference type="ARBA" id="ARBA00022598"/>
    </source>
</evidence>
<dbReference type="Pfam" id="PF02786">
    <property type="entry name" value="CPSase_L_D2"/>
    <property type="match status" value="2"/>
</dbReference>
<comment type="caution">
    <text evidence="17">Lacks conserved residue(s) required for the propagation of feature annotation.</text>
</comment>
<feature type="binding site" evidence="17">
    <location>
        <position position="241"/>
    </location>
    <ligand>
        <name>ATP</name>
        <dbReference type="ChEBI" id="CHEBI:30616"/>
        <label>1</label>
    </ligand>
</feature>
<feature type="binding site" evidence="17">
    <location>
        <position position="834"/>
    </location>
    <ligand>
        <name>Mn(2+)</name>
        <dbReference type="ChEBI" id="CHEBI:29035"/>
        <label>4</label>
    </ligand>
</feature>
<feature type="binding site" evidence="17">
    <location>
        <position position="284"/>
    </location>
    <ligand>
        <name>Mg(2+)</name>
        <dbReference type="ChEBI" id="CHEBI:18420"/>
        <label>1</label>
    </ligand>
</feature>
<feature type="binding site" evidence="17">
    <location>
        <position position="242"/>
    </location>
    <ligand>
        <name>ATP</name>
        <dbReference type="ChEBI" id="CHEBI:30616"/>
        <label>1</label>
    </ligand>
</feature>
<dbReference type="PANTHER" id="PTHR11405:SF53">
    <property type="entry name" value="CARBAMOYL-PHOSPHATE SYNTHASE [AMMONIA], MITOCHONDRIAL"/>
    <property type="match status" value="1"/>
</dbReference>
<dbReference type="GO" id="GO:0044205">
    <property type="term" value="P:'de novo' UMP biosynthetic process"/>
    <property type="evidence" value="ECO:0007669"/>
    <property type="project" value="UniProtKB-UniRule"/>
</dbReference>
<feature type="binding site" evidence="17">
    <location>
        <position position="300"/>
    </location>
    <ligand>
        <name>Mn(2+)</name>
        <dbReference type="ChEBI" id="CHEBI:29035"/>
        <label>2</label>
    </ligand>
</feature>
<comment type="catalytic activity">
    <reaction evidence="15 17">
        <text>hydrogencarbonate + L-glutamine + 2 ATP + H2O = carbamoyl phosphate + L-glutamate + 2 ADP + phosphate + 2 H(+)</text>
        <dbReference type="Rhea" id="RHEA:18633"/>
        <dbReference type="ChEBI" id="CHEBI:15377"/>
        <dbReference type="ChEBI" id="CHEBI:15378"/>
        <dbReference type="ChEBI" id="CHEBI:17544"/>
        <dbReference type="ChEBI" id="CHEBI:29985"/>
        <dbReference type="ChEBI" id="CHEBI:30616"/>
        <dbReference type="ChEBI" id="CHEBI:43474"/>
        <dbReference type="ChEBI" id="CHEBI:58228"/>
        <dbReference type="ChEBI" id="CHEBI:58359"/>
        <dbReference type="ChEBI" id="CHEBI:456216"/>
        <dbReference type="EC" id="6.3.5.5"/>
    </reaction>
</comment>
<feature type="binding site" evidence="17">
    <location>
        <position position="298"/>
    </location>
    <ligand>
        <name>Mn(2+)</name>
        <dbReference type="ChEBI" id="CHEBI:29035"/>
        <label>1</label>
    </ligand>
</feature>
<keyword evidence="10 17" id="KW-0067">ATP-binding</keyword>
<dbReference type="PROSITE" id="PS51855">
    <property type="entry name" value="MGS"/>
    <property type="match status" value="1"/>
</dbReference>
<feature type="domain" description="ATP-grasp" evidence="18">
    <location>
        <begin position="133"/>
        <end position="327"/>
    </location>
</feature>
<dbReference type="FunFam" id="3.40.50.1380:FF:000011">
    <property type="entry name" value="Carbamoyl-phosphate synthase large chain"/>
    <property type="match status" value="1"/>
</dbReference>
<dbReference type="PANTHER" id="PTHR11405">
    <property type="entry name" value="CARBAMOYLTRANSFERASE FAMILY MEMBER"/>
    <property type="match status" value="1"/>
</dbReference>
<dbReference type="InterPro" id="IPR005480">
    <property type="entry name" value="CPSase_lsu_oligo"/>
</dbReference>
<dbReference type="FunFam" id="1.10.1030.10:FF:000002">
    <property type="entry name" value="Carbamoyl-phosphate synthase large chain"/>
    <property type="match status" value="1"/>
</dbReference>
<dbReference type="FunFam" id="3.30.470.20:FF:000001">
    <property type="entry name" value="Carbamoyl-phosphate synthase large chain"/>
    <property type="match status" value="1"/>
</dbReference>
<evidence type="ECO:0000259" key="19">
    <source>
        <dbReference type="PROSITE" id="PS51855"/>
    </source>
</evidence>
<feature type="binding site" evidence="17">
    <location>
        <position position="298"/>
    </location>
    <ligand>
        <name>Mn(2+)</name>
        <dbReference type="ChEBI" id="CHEBI:29035"/>
        <label>2</label>
    </ligand>
</feature>
<accession>A0A1Q2L022</accession>
<dbReference type="GO" id="GO:0006541">
    <property type="term" value="P:glutamine metabolic process"/>
    <property type="evidence" value="ECO:0007669"/>
    <property type="project" value="TreeGrafter"/>
</dbReference>
<keyword evidence="9 17" id="KW-0547">Nucleotide-binding</keyword>
<comment type="function">
    <text evidence="16">Small subunit of the glutamine-dependent carbamoyl phosphate synthetase (CPSase). CPSase catalyzes the formation of carbamoyl phosphate from the ammonia moiety of glutamine, carbonate, and phosphate donated by ATP, constituting the first step of the biosynthetic pathway leading to pyrimidine nucleotides. The large subunit (synthetase) binds the substrates ammonia (free or transferred from glutamine from the small subunit), hydrogencarbonate and ATP and carries out an ATP-coupled ligase reaction, activating hydrogencarbonate by forming carboxy phosphate which reacts with ammonia to form carbamoyl phosphate.</text>
</comment>
<dbReference type="FunFam" id="3.30.470.20:FF:000026">
    <property type="entry name" value="Carbamoyl-phosphate synthase large chain"/>
    <property type="match status" value="1"/>
</dbReference>
<dbReference type="OrthoDB" id="9804197at2"/>
<keyword evidence="6 17" id="KW-0028">Amino-acid biosynthesis</keyword>
<evidence type="ECO:0000313" key="20">
    <source>
        <dbReference type="EMBL" id="AQQ53781.1"/>
    </source>
</evidence>
<organism evidence="20 21">
    <name type="scientific">Planococcus lenghuensis</name>
    <dbReference type="NCBI Taxonomy" id="2213202"/>
    <lineage>
        <taxon>Bacteria</taxon>
        <taxon>Bacillati</taxon>
        <taxon>Bacillota</taxon>
        <taxon>Bacilli</taxon>
        <taxon>Bacillales</taxon>
        <taxon>Caryophanaceae</taxon>
        <taxon>Planococcus</taxon>
    </lineage>
</organism>
<dbReference type="KEGG" id="pmar:B0X71_12260"/>
<keyword evidence="4 17" id="KW-0055">Arginine biosynthesis</keyword>
<dbReference type="NCBIfam" id="NF009455">
    <property type="entry name" value="PRK12815.1"/>
    <property type="match status" value="1"/>
</dbReference>
<dbReference type="UniPathway" id="UPA00070">
    <property type="reaction ID" value="UER00115"/>
</dbReference>
<dbReference type="RefSeq" id="WP_077589679.1">
    <property type="nucleotide sequence ID" value="NZ_CP019640.1"/>
</dbReference>
<feature type="binding site" evidence="17">
    <location>
        <position position="832"/>
    </location>
    <ligand>
        <name>ATP</name>
        <dbReference type="ChEBI" id="CHEBI:30616"/>
        <label>2</label>
    </ligand>
</feature>
<dbReference type="NCBIfam" id="TIGR01369">
    <property type="entry name" value="CPSaseII_lrg"/>
    <property type="match status" value="1"/>
</dbReference>
<dbReference type="InterPro" id="IPR036897">
    <property type="entry name" value="CarbamoylP_synth_lsu_oligo_sf"/>
</dbReference>
<comment type="subunit">
    <text evidence="17">Composed of two chains; the small (or glutamine) chain promotes the hydrolysis of glutamine to ammonia, which is used by the large (or ammonia) chain to synthesize carbamoyl phosphate. Tetramer of heterodimers (alpha,beta)4.</text>
</comment>
<feature type="binding site" evidence="17">
    <location>
        <position position="832"/>
    </location>
    <ligand>
        <name>Mn(2+)</name>
        <dbReference type="ChEBI" id="CHEBI:29035"/>
        <label>4</label>
    </ligand>
</feature>
<dbReference type="EC" id="6.3.4.16" evidence="17"/>
<dbReference type="NCBIfam" id="NF003671">
    <property type="entry name" value="PRK05294.1"/>
    <property type="match status" value="1"/>
</dbReference>
<dbReference type="SUPFAM" id="SSF48108">
    <property type="entry name" value="Carbamoyl phosphate synthetase, large subunit connection domain"/>
    <property type="match status" value="1"/>
</dbReference>
<dbReference type="GO" id="GO:0006526">
    <property type="term" value="P:L-arginine biosynthetic process"/>
    <property type="evidence" value="ECO:0007669"/>
    <property type="project" value="UniProtKB-UniRule"/>
</dbReference>
<evidence type="ECO:0000256" key="4">
    <source>
        <dbReference type="ARBA" id="ARBA00022571"/>
    </source>
</evidence>
<feature type="binding site" evidence="17">
    <location>
        <position position="832"/>
    </location>
    <ligand>
        <name>Mn(2+)</name>
        <dbReference type="ChEBI" id="CHEBI:29035"/>
        <label>3</label>
    </ligand>
</feature>
<dbReference type="Gene3D" id="3.40.50.20">
    <property type="match status" value="2"/>
</dbReference>
<dbReference type="Gene3D" id="3.30.1490.20">
    <property type="entry name" value="ATP-grasp fold, A domain"/>
    <property type="match status" value="1"/>
</dbReference>
<feature type="region of interest" description="Allosteric domain" evidence="17">
    <location>
        <begin position="930"/>
        <end position="1062"/>
    </location>
</feature>
<dbReference type="SUPFAM" id="SSF52440">
    <property type="entry name" value="PreATP-grasp domain"/>
    <property type="match status" value="2"/>
</dbReference>
<evidence type="ECO:0000256" key="13">
    <source>
        <dbReference type="ARBA" id="ARBA00023211"/>
    </source>
</evidence>
<dbReference type="Gene3D" id="1.10.1030.10">
    <property type="entry name" value="Carbamoyl-phosphate synthetase, large subunit oligomerisation domain"/>
    <property type="match status" value="1"/>
</dbReference>
<comment type="catalytic activity">
    <reaction evidence="14 17">
        <text>hydrogencarbonate + NH4(+) + 2 ATP = carbamoyl phosphate + 2 ADP + phosphate + 2 H(+)</text>
        <dbReference type="Rhea" id="RHEA:18029"/>
        <dbReference type="ChEBI" id="CHEBI:15378"/>
        <dbReference type="ChEBI" id="CHEBI:17544"/>
        <dbReference type="ChEBI" id="CHEBI:28938"/>
        <dbReference type="ChEBI" id="CHEBI:30616"/>
        <dbReference type="ChEBI" id="CHEBI:43474"/>
        <dbReference type="ChEBI" id="CHEBI:58228"/>
        <dbReference type="ChEBI" id="CHEBI:456216"/>
        <dbReference type="EC" id="6.3.4.16"/>
    </reaction>
</comment>